<dbReference type="PANTHER" id="PTHR28066:SF1">
    <property type="entry name" value="SMALL RIBOSOMAL SUBUNIT PROTEIN MS37"/>
    <property type="match status" value="1"/>
</dbReference>
<accession>A0A9W8H407</accession>
<sequence>MTAVGIPKLKVRVKKMQPLPACALEMSALATCWASFSTDDRRCAETAKALTACMQSARPAAAKRSSINFHLARLGRQVLGR</sequence>
<comment type="caution">
    <text evidence="3">The sequence shown here is derived from an EMBL/GenBank/DDBJ whole genome shotgun (WGS) entry which is preliminary data.</text>
</comment>
<dbReference type="Proteomes" id="UP001140217">
    <property type="component" value="Unassembled WGS sequence"/>
</dbReference>
<dbReference type="GO" id="GO:0032543">
    <property type="term" value="P:mitochondrial translation"/>
    <property type="evidence" value="ECO:0007669"/>
    <property type="project" value="InterPro"/>
</dbReference>
<dbReference type="InterPro" id="IPR010625">
    <property type="entry name" value="CHCH"/>
</dbReference>
<dbReference type="PANTHER" id="PTHR28066">
    <property type="entry name" value="37S RIBOSOMAL PROTEIN MRP10, MITOCHONDRIAL"/>
    <property type="match status" value="1"/>
</dbReference>
<gene>
    <name evidence="3" type="ORF">H4R18_005839</name>
</gene>
<dbReference type="EMBL" id="JANBUL010000392">
    <property type="protein sequence ID" value="KAJ2776121.1"/>
    <property type="molecule type" value="Genomic_DNA"/>
</dbReference>
<feature type="domain" description="CHCH" evidence="2">
    <location>
        <begin position="22"/>
        <end position="55"/>
    </location>
</feature>
<evidence type="ECO:0000256" key="1">
    <source>
        <dbReference type="ARBA" id="ARBA00023157"/>
    </source>
</evidence>
<protein>
    <recommendedName>
        <fullName evidence="2">CHCH domain-containing protein</fullName>
    </recommendedName>
</protein>
<dbReference type="GO" id="GO:0005763">
    <property type="term" value="C:mitochondrial small ribosomal subunit"/>
    <property type="evidence" value="ECO:0007669"/>
    <property type="project" value="TreeGrafter"/>
</dbReference>
<evidence type="ECO:0000259" key="2">
    <source>
        <dbReference type="Pfam" id="PF06747"/>
    </source>
</evidence>
<dbReference type="AlphaFoldDB" id="A0A9W8H407"/>
<reference evidence="3" key="1">
    <citation type="submission" date="2022-07" db="EMBL/GenBank/DDBJ databases">
        <title>Phylogenomic reconstructions and comparative analyses of Kickxellomycotina fungi.</title>
        <authorList>
            <person name="Reynolds N.K."/>
            <person name="Stajich J.E."/>
            <person name="Barry K."/>
            <person name="Grigoriev I.V."/>
            <person name="Crous P."/>
            <person name="Smith M.E."/>
        </authorList>
    </citation>
    <scope>NUCLEOTIDE SEQUENCE</scope>
    <source>
        <strain evidence="3">NBRC 105414</strain>
    </source>
</reference>
<evidence type="ECO:0000313" key="3">
    <source>
        <dbReference type="EMBL" id="KAJ2776121.1"/>
    </source>
</evidence>
<evidence type="ECO:0000313" key="4">
    <source>
        <dbReference type="Proteomes" id="UP001140217"/>
    </source>
</evidence>
<proteinExistence type="predicted"/>
<dbReference type="OrthoDB" id="2210at2759"/>
<dbReference type="GO" id="GO:0003735">
    <property type="term" value="F:structural constituent of ribosome"/>
    <property type="evidence" value="ECO:0007669"/>
    <property type="project" value="InterPro"/>
</dbReference>
<organism evidence="3 4">
    <name type="scientific">Coemansia javaensis</name>
    <dbReference type="NCBI Taxonomy" id="2761396"/>
    <lineage>
        <taxon>Eukaryota</taxon>
        <taxon>Fungi</taxon>
        <taxon>Fungi incertae sedis</taxon>
        <taxon>Zoopagomycota</taxon>
        <taxon>Kickxellomycotina</taxon>
        <taxon>Kickxellomycetes</taxon>
        <taxon>Kickxellales</taxon>
        <taxon>Kickxellaceae</taxon>
        <taxon>Coemansia</taxon>
    </lineage>
</organism>
<dbReference type="InterPro" id="IPR017264">
    <property type="entry name" value="Ribosomal_mS37_fun"/>
</dbReference>
<keyword evidence="1" id="KW-1015">Disulfide bond</keyword>
<dbReference type="Pfam" id="PF06747">
    <property type="entry name" value="CHCH"/>
    <property type="match status" value="1"/>
</dbReference>
<keyword evidence="4" id="KW-1185">Reference proteome</keyword>
<name>A0A9W8H407_9FUNG</name>